<keyword evidence="3" id="KW-0969">Cilium</keyword>
<organism evidence="3 4">
    <name type="scientific">Oceanobacillus locisalsi</name>
    <dbReference type="NCBI Taxonomy" id="546107"/>
    <lineage>
        <taxon>Bacteria</taxon>
        <taxon>Bacillati</taxon>
        <taxon>Bacillota</taxon>
        <taxon>Bacilli</taxon>
        <taxon>Bacillales</taxon>
        <taxon>Bacillaceae</taxon>
        <taxon>Oceanobacillus</taxon>
    </lineage>
</organism>
<dbReference type="RefSeq" id="WP_379593699.1">
    <property type="nucleotide sequence ID" value="NZ_JBHTKK010000024.1"/>
</dbReference>
<reference evidence="4" key="1">
    <citation type="journal article" date="2019" name="Int. J. Syst. Evol. Microbiol.">
        <title>The Global Catalogue of Microorganisms (GCM) 10K type strain sequencing project: providing services to taxonomists for standard genome sequencing and annotation.</title>
        <authorList>
            <consortium name="The Broad Institute Genomics Platform"/>
            <consortium name="The Broad Institute Genome Sequencing Center for Infectious Disease"/>
            <person name="Wu L."/>
            <person name="Ma J."/>
        </authorList>
    </citation>
    <scope>NUCLEOTIDE SEQUENCE [LARGE SCALE GENOMIC DNA]</scope>
    <source>
        <strain evidence="4">CCUG 56608</strain>
    </source>
</reference>
<dbReference type="CDD" id="cd17470">
    <property type="entry name" value="T3SS_Flik_C"/>
    <property type="match status" value="1"/>
</dbReference>
<keyword evidence="3" id="KW-0282">Flagellum</keyword>
<evidence type="ECO:0000256" key="1">
    <source>
        <dbReference type="SAM" id="MobiDB-lite"/>
    </source>
</evidence>
<feature type="region of interest" description="Disordered" evidence="1">
    <location>
        <begin position="556"/>
        <end position="612"/>
    </location>
</feature>
<protein>
    <submittedName>
        <fullName evidence="3">Flagellar hook-length control protein FliK</fullName>
    </submittedName>
</protein>
<feature type="domain" description="Flagellar hook-length control protein-like C-terminal" evidence="2">
    <location>
        <begin position="480"/>
        <end position="551"/>
    </location>
</feature>
<name>A0ABW3NLH0_9BACI</name>
<evidence type="ECO:0000313" key="3">
    <source>
        <dbReference type="EMBL" id="MFD1067570.1"/>
    </source>
</evidence>
<sequence length="612" mass="68499">MQTERLNLAGVLSSDQVVGQSAAKQRSNFSALLFGQTASTSTEKAIDAFALQKERQHPSDKSANGKLEEWLPEEVLTILEDNEALQEEIVELIMQNPLALQEKEDSKGDDVQQTFRIENLLNQHVSALHQAEITDESKADEQTAKAIYNEIVDLLQGIEKQADIADTAALLTKSVQNWEHFFQEHPELDKSKVLQDIHQHMQKADASEVNQVTYQMAFDLLAADLPETEINKDTIHFQTQDADKVLQDVMQTVKNADFRADGEMKSQLANILSDFGIADDKQLYAILNSTGQIDAPSAGNGQQEKVERFIEVIIQQLQRAEPNVEEQVIKQLRQQLQEWNVSAGNSVPPAETANAQLDAEGIQRIEARIAGWLQSVFKEVAPGVMKQRHAVLVTDSAPQETSHRQTDNIEADTVQRIAPTKLAAWLQTAVQDASPAVWKQDNLPLSKMEQFIVHMGQNDSSSSLSGKALLEKIEAIVQSQRLQNFARGQNPITIQLRPENLGDIAIRFAQSNGELTVQMLVSSKAVKEVLESNLHQLRNIFSPHQVSVEKQDYLAASQTEAQKTSKENQQEQQREENQETSSDVNEENLSSEAESFESFMEKLLSQNIEEHM</sequence>
<feature type="compositionally biased region" description="Low complexity" evidence="1">
    <location>
        <begin position="587"/>
        <end position="598"/>
    </location>
</feature>
<feature type="compositionally biased region" description="Basic and acidic residues" evidence="1">
    <location>
        <begin position="563"/>
        <end position="577"/>
    </location>
</feature>
<keyword evidence="3" id="KW-0966">Cell projection</keyword>
<evidence type="ECO:0000313" key="4">
    <source>
        <dbReference type="Proteomes" id="UP001597041"/>
    </source>
</evidence>
<accession>A0ABW3NLH0</accession>
<dbReference type="Proteomes" id="UP001597041">
    <property type="component" value="Unassembled WGS sequence"/>
</dbReference>
<dbReference type="InterPro" id="IPR021136">
    <property type="entry name" value="Flagellar_hook_control-like_C"/>
</dbReference>
<dbReference type="InterPro" id="IPR038610">
    <property type="entry name" value="FliK-like_C_sf"/>
</dbReference>
<comment type="caution">
    <text evidence="3">The sequence shown here is derived from an EMBL/GenBank/DDBJ whole genome shotgun (WGS) entry which is preliminary data.</text>
</comment>
<proteinExistence type="predicted"/>
<dbReference type="Gene3D" id="3.30.750.140">
    <property type="match status" value="1"/>
</dbReference>
<dbReference type="Pfam" id="PF02120">
    <property type="entry name" value="Flg_hook"/>
    <property type="match status" value="1"/>
</dbReference>
<gene>
    <name evidence="3" type="ORF">ACFQ19_16300</name>
</gene>
<dbReference type="EMBL" id="JBHTKK010000024">
    <property type="protein sequence ID" value="MFD1067570.1"/>
    <property type="molecule type" value="Genomic_DNA"/>
</dbReference>
<evidence type="ECO:0000259" key="2">
    <source>
        <dbReference type="Pfam" id="PF02120"/>
    </source>
</evidence>
<keyword evidence="4" id="KW-1185">Reference proteome</keyword>